<comment type="caution">
    <text evidence="5">The sequence shown here is derived from an EMBL/GenBank/DDBJ whole genome shotgun (WGS) entry which is preliminary data.</text>
</comment>
<dbReference type="SUPFAM" id="SSF51316">
    <property type="entry name" value="Mss4-like"/>
    <property type="match status" value="1"/>
</dbReference>
<evidence type="ECO:0000256" key="1">
    <source>
        <dbReference type="ARBA" id="ARBA00005495"/>
    </source>
</evidence>
<keyword evidence="2" id="KW-0479">Metal-binding</keyword>
<protein>
    <recommendedName>
        <fullName evidence="4">CENP-V/GFA domain-containing protein</fullName>
    </recommendedName>
</protein>
<dbReference type="InterPro" id="IPR052355">
    <property type="entry name" value="CENP-V-like"/>
</dbReference>
<dbReference type="AlphaFoldDB" id="A0A9P4M2S9"/>
<dbReference type="EMBL" id="ML978133">
    <property type="protein sequence ID" value="KAF2094948.1"/>
    <property type="molecule type" value="Genomic_DNA"/>
</dbReference>
<evidence type="ECO:0000256" key="2">
    <source>
        <dbReference type="ARBA" id="ARBA00022723"/>
    </source>
</evidence>
<dbReference type="PANTHER" id="PTHR28620">
    <property type="entry name" value="CENTROMERE PROTEIN V"/>
    <property type="match status" value="1"/>
</dbReference>
<reference evidence="5" key="1">
    <citation type="journal article" date="2020" name="Stud. Mycol.">
        <title>101 Dothideomycetes genomes: a test case for predicting lifestyles and emergence of pathogens.</title>
        <authorList>
            <person name="Haridas S."/>
            <person name="Albert R."/>
            <person name="Binder M."/>
            <person name="Bloem J."/>
            <person name="Labutti K."/>
            <person name="Salamov A."/>
            <person name="Andreopoulos B."/>
            <person name="Baker S."/>
            <person name="Barry K."/>
            <person name="Bills G."/>
            <person name="Bluhm B."/>
            <person name="Cannon C."/>
            <person name="Castanera R."/>
            <person name="Culley D."/>
            <person name="Daum C."/>
            <person name="Ezra D."/>
            <person name="Gonzalez J."/>
            <person name="Henrissat B."/>
            <person name="Kuo A."/>
            <person name="Liang C."/>
            <person name="Lipzen A."/>
            <person name="Lutzoni F."/>
            <person name="Magnuson J."/>
            <person name="Mondo S."/>
            <person name="Nolan M."/>
            <person name="Ohm R."/>
            <person name="Pangilinan J."/>
            <person name="Park H.-J."/>
            <person name="Ramirez L."/>
            <person name="Alfaro M."/>
            <person name="Sun H."/>
            <person name="Tritt A."/>
            <person name="Yoshinaga Y."/>
            <person name="Zwiers L.-H."/>
            <person name="Turgeon B."/>
            <person name="Goodwin S."/>
            <person name="Spatafora J."/>
            <person name="Crous P."/>
            <person name="Grigoriev I."/>
        </authorList>
    </citation>
    <scope>NUCLEOTIDE SEQUENCE</scope>
    <source>
        <strain evidence="5">CBS 133067</strain>
    </source>
</reference>
<dbReference type="InterPro" id="IPR011057">
    <property type="entry name" value="Mss4-like_sf"/>
</dbReference>
<evidence type="ECO:0000259" key="4">
    <source>
        <dbReference type="PROSITE" id="PS51891"/>
    </source>
</evidence>
<dbReference type="PROSITE" id="PS51891">
    <property type="entry name" value="CENP_V_GFA"/>
    <property type="match status" value="1"/>
</dbReference>
<proteinExistence type="inferred from homology"/>
<keyword evidence="3" id="KW-0862">Zinc</keyword>
<feature type="non-terminal residue" evidence="5">
    <location>
        <position position="1"/>
    </location>
</feature>
<dbReference type="Proteomes" id="UP000799772">
    <property type="component" value="Unassembled WGS sequence"/>
</dbReference>
<comment type="similarity">
    <text evidence="1">Belongs to the Gfa family.</text>
</comment>
<gene>
    <name evidence="5" type="ORF">NA57DRAFT_45512</name>
</gene>
<evidence type="ECO:0000313" key="5">
    <source>
        <dbReference type="EMBL" id="KAF2094948.1"/>
    </source>
</evidence>
<accession>A0A9P4M2S9</accession>
<dbReference type="OrthoDB" id="2993351at2759"/>
<dbReference type="InterPro" id="IPR006913">
    <property type="entry name" value="CENP-V/GFA"/>
</dbReference>
<evidence type="ECO:0000313" key="6">
    <source>
        <dbReference type="Proteomes" id="UP000799772"/>
    </source>
</evidence>
<sequence>TYKRKCHCAALRFTVILSPPLQGILSPPLQGGYSIGHCNCSICTKNRNPLAYPRREDVVFQSGEDNMNDYLFDDMRKPLRFCKTCGTSVLIDFSNSNFEKKEEFTAINVSRVSCT</sequence>
<dbReference type="PANTHER" id="PTHR28620:SF1">
    <property type="entry name" value="CENP-V_GFA DOMAIN-CONTAINING PROTEIN"/>
    <property type="match status" value="1"/>
</dbReference>
<dbReference type="GO" id="GO:0016846">
    <property type="term" value="F:carbon-sulfur lyase activity"/>
    <property type="evidence" value="ECO:0007669"/>
    <property type="project" value="InterPro"/>
</dbReference>
<organism evidence="5 6">
    <name type="scientific">Rhizodiscina lignyota</name>
    <dbReference type="NCBI Taxonomy" id="1504668"/>
    <lineage>
        <taxon>Eukaryota</taxon>
        <taxon>Fungi</taxon>
        <taxon>Dikarya</taxon>
        <taxon>Ascomycota</taxon>
        <taxon>Pezizomycotina</taxon>
        <taxon>Dothideomycetes</taxon>
        <taxon>Pleosporomycetidae</taxon>
        <taxon>Aulographales</taxon>
        <taxon>Rhizodiscinaceae</taxon>
        <taxon>Rhizodiscina</taxon>
    </lineage>
</organism>
<feature type="domain" description="CENP-V/GFA" evidence="4">
    <location>
        <begin position="2"/>
        <end position="115"/>
    </location>
</feature>
<dbReference type="Gene3D" id="2.170.150.70">
    <property type="match status" value="1"/>
</dbReference>
<keyword evidence="6" id="KW-1185">Reference proteome</keyword>
<dbReference type="GO" id="GO:0046872">
    <property type="term" value="F:metal ion binding"/>
    <property type="evidence" value="ECO:0007669"/>
    <property type="project" value="UniProtKB-KW"/>
</dbReference>
<evidence type="ECO:0000256" key="3">
    <source>
        <dbReference type="ARBA" id="ARBA00022833"/>
    </source>
</evidence>
<name>A0A9P4M2S9_9PEZI</name>